<feature type="binding site" evidence="7">
    <location>
        <position position="235"/>
    </location>
    <ligand>
        <name>NADP(+)</name>
        <dbReference type="ChEBI" id="CHEBI:58349"/>
    </ligand>
</feature>
<evidence type="ECO:0000259" key="9">
    <source>
        <dbReference type="Pfam" id="PF02882"/>
    </source>
</evidence>
<evidence type="ECO:0000256" key="1">
    <source>
        <dbReference type="ARBA" id="ARBA00004777"/>
    </source>
</evidence>
<sequence length="291" mass="30927">MSGCRIIDGRRIAAEIETETGMLIASAGERRRPCIVAVSIGNDPAAASYIRQKERAMARLSIEFRIKSFSSGVSKSQVSRFIEEASSDRSVDAVMVLSPVPQGYDIDELADIIPPGKDVDCMSTYSRGLLYSGRPLFSPATAEAVIEIMKHESVPVSGRHVVILGRSLVTGRPLASLLLMKGKEGDATVTVCHSRTEDLPRITRSADVLVAATGRPLSVAGTMIREGTVVIDVGISEIAVPGKQPRIVGDVDFESVSKVASALTPVPGGVGPVTTAVLMRNVVRAWSRSLS</sequence>
<dbReference type="AlphaFoldDB" id="A0A8J7YU46"/>
<keyword evidence="7" id="KW-0486">Methionine biosynthesis</keyword>
<dbReference type="InterPro" id="IPR036291">
    <property type="entry name" value="NAD(P)-bd_dom_sf"/>
</dbReference>
<gene>
    <name evidence="7" type="primary">folD</name>
    <name evidence="10" type="ORF">J9259_06760</name>
    <name evidence="11" type="ORF">KIY12_05220</name>
</gene>
<dbReference type="Proteomes" id="UP000716004">
    <property type="component" value="Unassembled WGS sequence"/>
</dbReference>
<feature type="domain" description="Tetrahydrofolate dehydrogenase/cyclohydrolase NAD(P)-binding" evidence="9">
    <location>
        <begin position="139"/>
        <end position="288"/>
    </location>
</feature>
<comment type="caution">
    <text evidence="7">Lacks conserved residue(s) required for the propagation of feature annotation.</text>
</comment>
<reference evidence="10" key="1">
    <citation type="submission" date="2021-04" db="EMBL/GenBank/DDBJ databases">
        <title>Genomic insights into ecological role and evolution of a novel Thermoplasmata order Candidatus Sysuiplasmatales.</title>
        <authorList>
            <person name="Yuan Y."/>
        </authorList>
    </citation>
    <scope>NUCLEOTIDE SEQUENCE</scope>
    <source>
        <strain evidence="11">TUT19-bin139</strain>
        <strain evidence="10">YP2-bin.285</strain>
    </source>
</reference>
<comment type="subunit">
    <text evidence="7">Homodimer.</text>
</comment>
<dbReference type="PANTHER" id="PTHR48099">
    <property type="entry name" value="C-1-TETRAHYDROFOLATE SYNTHASE, CYTOPLASMIC-RELATED"/>
    <property type="match status" value="1"/>
</dbReference>
<dbReference type="GO" id="GO:0004488">
    <property type="term" value="F:methylenetetrahydrofolate dehydrogenase (NADP+) activity"/>
    <property type="evidence" value="ECO:0007669"/>
    <property type="project" value="UniProtKB-UniRule"/>
</dbReference>
<keyword evidence="4 7" id="KW-0521">NADP</keyword>
<evidence type="ECO:0000256" key="4">
    <source>
        <dbReference type="ARBA" id="ARBA00022857"/>
    </source>
</evidence>
<keyword evidence="7" id="KW-0028">Amino-acid biosynthesis</keyword>
<dbReference type="PRINTS" id="PR00085">
    <property type="entry name" value="THFDHDRGNASE"/>
</dbReference>
<dbReference type="HAMAP" id="MF_01576">
    <property type="entry name" value="THF_DHG_CYH"/>
    <property type="match status" value="1"/>
</dbReference>
<comment type="caution">
    <text evidence="10">The sequence shown here is derived from an EMBL/GenBank/DDBJ whole genome shotgun (WGS) entry which is preliminary data.</text>
</comment>
<evidence type="ECO:0000256" key="5">
    <source>
        <dbReference type="ARBA" id="ARBA00023002"/>
    </source>
</evidence>
<dbReference type="UniPathway" id="UPA00193"/>
<evidence type="ECO:0000256" key="7">
    <source>
        <dbReference type="HAMAP-Rule" id="MF_01576"/>
    </source>
</evidence>
<dbReference type="SUPFAM" id="SSF53223">
    <property type="entry name" value="Aminoacid dehydrogenase-like, N-terminal domain"/>
    <property type="match status" value="1"/>
</dbReference>
<keyword evidence="2 7" id="KW-0554">One-carbon metabolism</keyword>
<dbReference type="EMBL" id="JAGVSJ010000017">
    <property type="protein sequence ID" value="MBX8632200.1"/>
    <property type="molecule type" value="Genomic_DNA"/>
</dbReference>
<evidence type="ECO:0000313" key="10">
    <source>
        <dbReference type="EMBL" id="MBX8632200.1"/>
    </source>
</evidence>
<evidence type="ECO:0000259" key="8">
    <source>
        <dbReference type="Pfam" id="PF00763"/>
    </source>
</evidence>
<comment type="function">
    <text evidence="7">Catalyzes the oxidation of 5,10-methylenetetrahydrofolate to 5,10-methenyltetrahydrofolate and then the hydrolysis of 5,10-methenyltetrahydrofolate to 10-formyltetrahydrofolate.</text>
</comment>
<dbReference type="InterPro" id="IPR020631">
    <property type="entry name" value="THF_DH/CycHdrlase_NAD-bd_dom"/>
</dbReference>
<organism evidence="10 12">
    <name type="scientific">Candidatus Sysuiplasma superficiale</name>
    <dbReference type="NCBI Taxonomy" id="2823368"/>
    <lineage>
        <taxon>Archaea</taxon>
        <taxon>Methanobacteriati</taxon>
        <taxon>Thermoplasmatota</taxon>
        <taxon>Thermoplasmata</taxon>
        <taxon>Candidatus Sysuiplasmatales</taxon>
        <taxon>Candidatus Sysuiplasmataceae</taxon>
        <taxon>Candidatus Sysuiplasma</taxon>
    </lineage>
</organism>
<comment type="catalytic activity">
    <reaction evidence="7">
        <text>(6R)-5,10-methylene-5,6,7,8-tetrahydrofolate + NADP(+) = (6R)-5,10-methenyltetrahydrofolate + NADPH</text>
        <dbReference type="Rhea" id="RHEA:22812"/>
        <dbReference type="ChEBI" id="CHEBI:15636"/>
        <dbReference type="ChEBI" id="CHEBI:57455"/>
        <dbReference type="ChEBI" id="CHEBI:57783"/>
        <dbReference type="ChEBI" id="CHEBI:58349"/>
        <dbReference type="EC" id="1.5.1.5"/>
    </reaction>
</comment>
<accession>A0A8J7YU46</accession>
<dbReference type="FunFam" id="3.40.50.720:FF:000189">
    <property type="entry name" value="Bifunctional protein FolD"/>
    <property type="match status" value="1"/>
</dbReference>
<dbReference type="EMBL" id="JAHEAC010000038">
    <property type="protein sequence ID" value="MBX8644109.1"/>
    <property type="molecule type" value="Genomic_DNA"/>
</dbReference>
<keyword evidence="7" id="KW-0368">Histidine biosynthesis</keyword>
<comment type="catalytic activity">
    <reaction evidence="7">
        <text>(6R)-5,10-methenyltetrahydrofolate + H2O = (6R)-10-formyltetrahydrofolate + H(+)</text>
        <dbReference type="Rhea" id="RHEA:23700"/>
        <dbReference type="ChEBI" id="CHEBI:15377"/>
        <dbReference type="ChEBI" id="CHEBI:15378"/>
        <dbReference type="ChEBI" id="CHEBI:57455"/>
        <dbReference type="ChEBI" id="CHEBI:195366"/>
        <dbReference type="EC" id="3.5.4.9"/>
    </reaction>
</comment>
<protein>
    <recommendedName>
        <fullName evidence="7">Bifunctional protein FolD</fullName>
    </recommendedName>
    <domain>
        <recommendedName>
            <fullName evidence="7">Methylenetetrahydrofolate dehydrogenase</fullName>
            <ecNumber evidence="7">1.5.1.5</ecNumber>
        </recommendedName>
    </domain>
    <domain>
        <recommendedName>
            <fullName evidence="7">Methenyltetrahydrofolate cyclohydrolase</fullName>
            <ecNumber evidence="7">3.5.4.9</ecNumber>
        </recommendedName>
    </domain>
</protein>
<comment type="similarity">
    <text evidence="7">Belongs to the tetrahydrofolate dehydrogenase/cyclohydrolase family.</text>
</comment>
<evidence type="ECO:0000313" key="12">
    <source>
        <dbReference type="Proteomes" id="UP000716004"/>
    </source>
</evidence>
<dbReference type="Pfam" id="PF00763">
    <property type="entry name" value="THF_DHG_CYH"/>
    <property type="match status" value="1"/>
</dbReference>
<dbReference type="GO" id="GO:0000105">
    <property type="term" value="P:L-histidine biosynthetic process"/>
    <property type="evidence" value="ECO:0007669"/>
    <property type="project" value="UniProtKB-KW"/>
</dbReference>
<dbReference type="GO" id="GO:0005829">
    <property type="term" value="C:cytosol"/>
    <property type="evidence" value="ECO:0007669"/>
    <property type="project" value="TreeGrafter"/>
</dbReference>
<dbReference type="Pfam" id="PF02882">
    <property type="entry name" value="THF_DHG_CYH_C"/>
    <property type="match status" value="1"/>
</dbReference>
<dbReference type="GO" id="GO:0009086">
    <property type="term" value="P:methionine biosynthetic process"/>
    <property type="evidence" value="ECO:0007669"/>
    <property type="project" value="UniProtKB-KW"/>
</dbReference>
<dbReference type="Proteomes" id="UP000750197">
    <property type="component" value="Unassembled WGS sequence"/>
</dbReference>
<evidence type="ECO:0000256" key="6">
    <source>
        <dbReference type="ARBA" id="ARBA00023268"/>
    </source>
</evidence>
<proteinExistence type="inferred from homology"/>
<keyword evidence="6 7" id="KW-0511">Multifunctional enzyme</keyword>
<comment type="pathway">
    <text evidence="1 7">One-carbon metabolism; tetrahydrofolate interconversion.</text>
</comment>
<feature type="domain" description="Tetrahydrofolate dehydrogenase/cyclohydrolase catalytic" evidence="8">
    <location>
        <begin position="7"/>
        <end position="120"/>
    </location>
</feature>
<evidence type="ECO:0000256" key="2">
    <source>
        <dbReference type="ARBA" id="ARBA00022563"/>
    </source>
</evidence>
<keyword evidence="3 7" id="KW-0378">Hydrolase</keyword>
<dbReference type="Gene3D" id="3.40.50.720">
    <property type="entry name" value="NAD(P)-binding Rossmann-like Domain"/>
    <property type="match status" value="1"/>
</dbReference>
<dbReference type="GO" id="GO:0004477">
    <property type="term" value="F:methenyltetrahydrofolate cyclohydrolase activity"/>
    <property type="evidence" value="ECO:0007669"/>
    <property type="project" value="UniProtKB-UniRule"/>
</dbReference>
<evidence type="ECO:0000256" key="3">
    <source>
        <dbReference type="ARBA" id="ARBA00022801"/>
    </source>
</evidence>
<feature type="binding site" evidence="7">
    <location>
        <begin position="165"/>
        <end position="167"/>
    </location>
    <ligand>
        <name>NADP(+)</name>
        <dbReference type="ChEBI" id="CHEBI:58349"/>
    </ligand>
</feature>
<dbReference type="SUPFAM" id="SSF51735">
    <property type="entry name" value="NAD(P)-binding Rossmann-fold domains"/>
    <property type="match status" value="1"/>
</dbReference>
<dbReference type="EC" id="1.5.1.5" evidence="7"/>
<keyword evidence="5 7" id="KW-0560">Oxidoreductase</keyword>
<dbReference type="EC" id="3.5.4.9" evidence="7"/>
<dbReference type="GO" id="GO:0035999">
    <property type="term" value="P:tetrahydrofolate interconversion"/>
    <property type="evidence" value="ECO:0007669"/>
    <property type="project" value="UniProtKB-UniRule"/>
</dbReference>
<dbReference type="CDD" id="cd01080">
    <property type="entry name" value="NAD_bind_m-THF_DH_Cyclohyd"/>
    <property type="match status" value="1"/>
</dbReference>
<evidence type="ECO:0000313" key="11">
    <source>
        <dbReference type="EMBL" id="MBX8644109.1"/>
    </source>
</evidence>
<dbReference type="Gene3D" id="3.40.50.10860">
    <property type="entry name" value="Leucine Dehydrogenase, chain A, domain 1"/>
    <property type="match status" value="1"/>
</dbReference>
<dbReference type="InterPro" id="IPR020630">
    <property type="entry name" value="THF_DH/CycHdrlase_cat_dom"/>
</dbReference>
<dbReference type="PANTHER" id="PTHR48099:SF5">
    <property type="entry name" value="C-1-TETRAHYDROFOLATE SYNTHASE, CYTOPLASMIC"/>
    <property type="match status" value="1"/>
</dbReference>
<keyword evidence="7" id="KW-0658">Purine biosynthesis</keyword>
<name>A0A8J7YU46_9ARCH</name>
<dbReference type="InterPro" id="IPR046346">
    <property type="entry name" value="Aminoacid_DH-like_N_sf"/>
</dbReference>
<dbReference type="GO" id="GO:0006164">
    <property type="term" value="P:purine nucleotide biosynthetic process"/>
    <property type="evidence" value="ECO:0007669"/>
    <property type="project" value="UniProtKB-KW"/>
</dbReference>
<dbReference type="InterPro" id="IPR000672">
    <property type="entry name" value="THF_DH/CycHdrlase"/>
</dbReference>